<dbReference type="EMBL" id="RCHU02000010">
    <property type="protein sequence ID" value="KAL3579606.1"/>
    <property type="molecule type" value="Genomic_DNA"/>
</dbReference>
<evidence type="ECO:0000313" key="1">
    <source>
        <dbReference type="EMBL" id="KAL3579606.1"/>
    </source>
</evidence>
<dbReference type="Proteomes" id="UP000309997">
    <property type="component" value="Unassembled WGS sequence"/>
</dbReference>
<sequence>MVKAPYQTPLVSRCSTDKLLVEVSLVVQQVLHIHTSEGFWEFCYSEHCSVDTTIVQFISFSALKILLIDLPSSPWTFWGHSITRIRLIRYPDVEACRCTQFLFFPRDGLTCKVVIDTLVPQYEYVIRKLVLFA</sequence>
<keyword evidence="2" id="KW-1185">Reference proteome</keyword>
<gene>
    <name evidence="1" type="ORF">D5086_021110</name>
</gene>
<reference evidence="1 2" key="1">
    <citation type="journal article" date="2024" name="Plant Biotechnol. J.">
        <title>Genome and CRISPR/Cas9 system of a widespread forest tree (Populus alba) in the world.</title>
        <authorList>
            <person name="Liu Y.J."/>
            <person name="Jiang P.F."/>
            <person name="Han X.M."/>
            <person name="Li X.Y."/>
            <person name="Wang H.M."/>
            <person name="Wang Y.J."/>
            <person name="Wang X.X."/>
            <person name="Zeng Q.Y."/>
        </authorList>
    </citation>
    <scope>NUCLEOTIDE SEQUENCE [LARGE SCALE GENOMIC DNA]</scope>
    <source>
        <strain evidence="2">cv. PAL-ZL1</strain>
    </source>
</reference>
<evidence type="ECO:0000313" key="2">
    <source>
        <dbReference type="Proteomes" id="UP000309997"/>
    </source>
</evidence>
<proteinExistence type="predicted"/>
<comment type="caution">
    <text evidence="1">The sequence shown here is derived from an EMBL/GenBank/DDBJ whole genome shotgun (WGS) entry which is preliminary data.</text>
</comment>
<protein>
    <submittedName>
        <fullName evidence="1">Uncharacterized protein</fullName>
    </submittedName>
</protein>
<organism evidence="1 2">
    <name type="scientific">Populus alba</name>
    <name type="common">White poplar</name>
    <dbReference type="NCBI Taxonomy" id="43335"/>
    <lineage>
        <taxon>Eukaryota</taxon>
        <taxon>Viridiplantae</taxon>
        <taxon>Streptophyta</taxon>
        <taxon>Embryophyta</taxon>
        <taxon>Tracheophyta</taxon>
        <taxon>Spermatophyta</taxon>
        <taxon>Magnoliopsida</taxon>
        <taxon>eudicotyledons</taxon>
        <taxon>Gunneridae</taxon>
        <taxon>Pentapetalae</taxon>
        <taxon>rosids</taxon>
        <taxon>fabids</taxon>
        <taxon>Malpighiales</taxon>
        <taxon>Salicaceae</taxon>
        <taxon>Saliceae</taxon>
        <taxon>Populus</taxon>
    </lineage>
</organism>
<name>A0ACC4BNL4_POPAL</name>
<accession>A0ACC4BNL4</accession>